<protein>
    <recommendedName>
        <fullName evidence="3">Secreted protein</fullName>
    </recommendedName>
</protein>
<proteinExistence type="predicted"/>
<evidence type="ECO:0000313" key="1">
    <source>
        <dbReference type="EMBL" id="CAE6791613.1"/>
    </source>
</evidence>
<gene>
    <name evidence="1" type="ORF">NSPZN2_60035</name>
</gene>
<accession>A0ABM8S6G4</accession>
<dbReference type="Proteomes" id="UP000675880">
    <property type="component" value="Unassembled WGS sequence"/>
</dbReference>
<evidence type="ECO:0000313" key="2">
    <source>
        <dbReference type="Proteomes" id="UP000675880"/>
    </source>
</evidence>
<sequence>MSALFHLSSHLHRLVLALVPFVRVNGARPVSQDQCMRCEEQVRGKAGEYTPYRFVGCRIGRVTA</sequence>
<keyword evidence="2" id="KW-1185">Reference proteome</keyword>
<name>A0ABM8S6G4_9BACT</name>
<evidence type="ECO:0008006" key="3">
    <source>
        <dbReference type="Google" id="ProtNLM"/>
    </source>
</evidence>
<dbReference type="EMBL" id="CAJNBJ010000019">
    <property type="protein sequence ID" value="CAE6791613.1"/>
    <property type="molecule type" value="Genomic_DNA"/>
</dbReference>
<reference evidence="1 2" key="1">
    <citation type="submission" date="2021-02" db="EMBL/GenBank/DDBJ databases">
        <authorList>
            <person name="Han P."/>
        </authorList>
    </citation>
    <scope>NUCLEOTIDE SEQUENCE [LARGE SCALE GENOMIC DNA]</scope>
    <source>
        <strain evidence="1">Candidatus Nitrospira sp. ZN2</strain>
    </source>
</reference>
<comment type="caution">
    <text evidence="1">The sequence shown here is derived from an EMBL/GenBank/DDBJ whole genome shotgun (WGS) entry which is preliminary data.</text>
</comment>
<organism evidence="1 2">
    <name type="scientific">Nitrospira defluvii</name>
    <dbReference type="NCBI Taxonomy" id="330214"/>
    <lineage>
        <taxon>Bacteria</taxon>
        <taxon>Pseudomonadati</taxon>
        <taxon>Nitrospirota</taxon>
        <taxon>Nitrospiria</taxon>
        <taxon>Nitrospirales</taxon>
        <taxon>Nitrospiraceae</taxon>
        <taxon>Nitrospira</taxon>
    </lineage>
</organism>